<sequence>MMNPRQPNPRKTRLPKLPKNVGGVPSRRVRPTLPRDELYPALSKNIIKVNGSLYKYSTGTHEGISPRTVHTEPIVLPSIRRKVQAYLAGDLKDKAHHLGGRYKSESINVATGVAFLEQKPVPLIKSEAPGHREVQSFPRRALPQWASTRSKTKTNPNKIGYRLSPLAKKDNGAALATEKQDFQEDGGRTKALDAFNEAKIEEFRWWHEKMRRISGDDHPRAPPNSALFPEPSTNANGPNHAAMNPVTSSVTPSRRKDKDHTIKKQKTAKSTDFGLTSDGNCNTSGKIHIHQRNSSIVGNSMQRVSSAKVPDSDQPKFKANLIDVHVPTALPDSTPKKSKQRERVTQWLAQCEQAVETSDNKHWFRLPGIDSDDSRCSTCEKEFAHYGGVAMSTKDSTETRPSVDFTKARMSSRDRKFQTSKSSRR</sequence>
<name>A0A913ZLZ2_PATMI</name>
<evidence type="ECO:0000256" key="1">
    <source>
        <dbReference type="SAM" id="MobiDB-lite"/>
    </source>
</evidence>
<feature type="region of interest" description="Disordered" evidence="1">
    <location>
        <begin position="392"/>
        <end position="425"/>
    </location>
</feature>
<dbReference type="GeneID" id="119724892"/>
<evidence type="ECO:0000313" key="3">
    <source>
        <dbReference type="Proteomes" id="UP000887568"/>
    </source>
</evidence>
<dbReference type="Proteomes" id="UP000887568">
    <property type="component" value="Unplaced"/>
</dbReference>
<feature type="region of interest" description="Disordered" evidence="1">
    <location>
        <begin position="1"/>
        <end position="32"/>
    </location>
</feature>
<dbReference type="EnsemblMetazoa" id="XM_038196192.1">
    <property type="protein sequence ID" value="XP_038052120.1"/>
    <property type="gene ID" value="LOC119724892"/>
</dbReference>
<reference evidence="2" key="1">
    <citation type="submission" date="2022-11" db="UniProtKB">
        <authorList>
            <consortium name="EnsemblMetazoa"/>
        </authorList>
    </citation>
    <scope>IDENTIFICATION</scope>
</reference>
<protein>
    <submittedName>
        <fullName evidence="2">Uncharacterized protein</fullName>
    </submittedName>
</protein>
<evidence type="ECO:0000313" key="2">
    <source>
        <dbReference type="EnsemblMetazoa" id="XP_038052120.1"/>
    </source>
</evidence>
<feature type="compositionally biased region" description="Polar residues" evidence="1">
    <location>
        <begin position="268"/>
        <end position="278"/>
    </location>
</feature>
<feature type="region of interest" description="Disordered" evidence="1">
    <location>
        <begin position="214"/>
        <end position="278"/>
    </location>
</feature>
<dbReference type="OMA" id="RTVHTEP"/>
<dbReference type="AlphaFoldDB" id="A0A913ZLZ2"/>
<organism evidence="2 3">
    <name type="scientific">Patiria miniata</name>
    <name type="common">Bat star</name>
    <name type="synonym">Asterina miniata</name>
    <dbReference type="NCBI Taxonomy" id="46514"/>
    <lineage>
        <taxon>Eukaryota</taxon>
        <taxon>Metazoa</taxon>
        <taxon>Echinodermata</taxon>
        <taxon>Eleutherozoa</taxon>
        <taxon>Asterozoa</taxon>
        <taxon>Asteroidea</taxon>
        <taxon>Valvatacea</taxon>
        <taxon>Valvatida</taxon>
        <taxon>Asterinidae</taxon>
        <taxon>Patiria</taxon>
    </lineage>
</organism>
<keyword evidence="3" id="KW-1185">Reference proteome</keyword>
<dbReference type="RefSeq" id="XP_038052120.1">
    <property type="nucleotide sequence ID" value="XM_038196192.1"/>
</dbReference>
<accession>A0A913ZLZ2</accession>
<dbReference type="OrthoDB" id="10361348at2759"/>
<proteinExistence type="predicted"/>